<dbReference type="GO" id="GO:0005179">
    <property type="term" value="F:hormone activity"/>
    <property type="evidence" value="ECO:0007669"/>
    <property type="project" value="UniProtKB-KW"/>
</dbReference>
<dbReference type="PANTHER" id="PTHR10370:SF0">
    <property type="entry name" value="ERYTHROPOIETIN"/>
    <property type="match status" value="1"/>
</dbReference>
<dbReference type="PANTHER" id="PTHR10370">
    <property type="entry name" value="ERYTHROPOIETIN"/>
    <property type="match status" value="1"/>
</dbReference>
<protein>
    <recommendedName>
        <fullName evidence="3">Erythropoietin</fullName>
    </recommendedName>
</protein>
<reference evidence="10" key="1">
    <citation type="journal article" date="2023" name="Science">
        <title>Genome structures resolve the early diversification of teleost fishes.</title>
        <authorList>
            <person name="Parey E."/>
            <person name="Louis A."/>
            <person name="Montfort J."/>
            <person name="Bouchez O."/>
            <person name="Roques C."/>
            <person name="Iampietro C."/>
            <person name="Lluch J."/>
            <person name="Castinel A."/>
            <person name="Donnadieu C."/>
            <person name="Desvignes T."/>
            <person name="Floi Bucao C."/>
            <person name="Jouanno E."/>
            <person name="Wen M."/>
            <person name="Mejri S."/>
            <person name="Dirks R."/>
            <person name="Jansen H."/>
            <person name="Henkel C."/>
            <person name="Chen W.J."/>
            <person name="Zahm M."/>
            <person name="Cabau C."/>
            <person name="Klopp C."/>
            <person name="Thompson A.W."/>
            <person name="Robinson-Rechavi M."/>
            <person name="Braasch I."/>
            <person name="Lecointre G."/>
            <person name="Bobe J."/>
            <person name="Postlethwait J.H."/>
            <person name="Berthelot C."/>
            <person name="Roest Crollius H."/>
            <person name="Guiguen Y."/>
        </authorList>
    </citation>
    <scope>NUCLEOTIDE SEQUENCE</scope>
    <source>
        <strain evidence="10">NC1722</strain>
    </source>
</reference>
<keyword evidence="8" id="KW-1015">Disulfide bond</keyword>
<dbReference type="InterPro" id="IPR001323">
    <property type="entry name" value="EPO_TPO"/>
</dbReference>
<comment type="caution">
    <text evidence="10">The sequence shown here is derived from an EMBL/GenBank/DDBJ whole genome shotgun (WGS) entry which is preliminary data.</text>
</comment>
<evidence type="ECO:0000256" key="8">
    <source>
        <dbReference type="ARBA" id="ARBA00023157"/>
    </source>
</evidence>
<dbReference type="Pfam" id="PF00758">
    <property type="entry name" value="EPO_TPO"/>
    <property type="match status" value="1"/>
</dbReference>
<keyword evidence="11" id="KW-1185">Reference proteome</keyword>
<name>A0AAD7R981_9TELE</name>
<keyword evidence="9" id="KW-0472">Membrane</keyword>
<feature type="transmembrane region" description="Helical" evidence="9">
    <location>
        <begin position="12"/>
        <end position="30"/>
    </location>
</feature>
<keyword evidence="6" id="KW-0732">Signal</keyword>
<dbReference type="AlphaFoldDB" id="A0AAD7R981"/>
<dbReference type="PRINTS" id="PR00272">
    <property type="entry name" value="ERYTHROPTN"/>
</dbReference>
<dbReference type="GO" id="GO:0043249">
    <property type="term" value="P:erythrocyte maturation"/>
    <property type="evidence" value="ECO:0007669"/>
    <property type="project" value="UniProtKB-KW"/>
</dbReference>
<evidence type="ECO:0000256" key="1">
    <source>
        <dbReference type="ARBA" id="ARBA00004613"/>
    </source>
</evidence>
<keyword evidence="4" id="KW-0964">Secreted</keyword>
<sequence length="145" mass="15541">MRTPADPLGAMRVPVSGLVAVVLMVLQWLGPSRTSPLRQICDLRVLDHFIKEARDTESTVRSCKVGCDMEESLSVPLTGVNYTIWEKKEVQQQVEEVRAGLWLLGGALGKVRASVSNAALCDLINSSICPQTSSTAASATSTATP</sequence>
<organism evidence="10 11">
    <name type="scientific">Aldrovandia affinis</name>
    <dbReference type="NCBI Taxonomy" id="143900"/>
    <lineage>
        <taxon>Eukaryota</taxon>
        <taxon>Metazoa</taxon>
        <taxon>Chordata</taxon>
        <taxon>Craniata</taxon>
        <taxon>Vertebrata</taxon>
        <taxon>Euteleostomi</taxon>
        <taxon>Actinopterygii</taxon>
        <taxon>Neopterygii</taxon>
        <taxon>Teleostei</taxon>
        <taxon>Notacanthiformes</taxon>
        <taxon>Halosauridae</taxon>
        <taxon>Aldrovandia</taxon>
    </lineage>
</organism>
<proteinExistence type="inferred from homology"/>
<dbReference type="Proteomes" id="UP001221898">
    <property type="component" value="Unassembled WGS sequence"/>
</dbReference>
<dbReference type="Gene3D" id="1.20.1250.10">
    <property type="match status" value="1"/>
</dbReference>
<gene>
    <name evidence="10" type="ORF">AAFF_G00291160</name>
</gene>
<evidence type="ECO:0000256" key="5">
    <source>
        <dbReference type="ARBA" id="ARBA00022702"/>
    </source>
</evidence>
<dbReference type="SUPFAM" id="SSF47266">
    <property type="entry name" value="4-helical cytokines"/>
    <property type="match status" value="1"/>
</dbReference>
<dbReference type="GO" id="GO:0005615">
    <property type="term" value="C:extracellular space"/>
    <property type="evidence" value="ECO:0007669"/>
    <property type="project" value="TreeGrafter"/>
</dbReference>
<evidence type="ECO:0000256" key="2">
    <source>
        <dbReference type="ARBA" id="ARBA00005782"/>
    </source>
</evidence>
<keyword evidence="5" id="KW-0372">Hormone</keyword>
<dbReference type="GO" id="GO:0005128">
    <property type="term" value="F:erythropoietin receptor binding"/>
    <property type="evidence" value="ECO:0007669"/>
    <property type="project" value="InterPro"/>
</dbReference>
<dbReference type="InterPro" id="IPR009079">
    <property type="entry name" value="4_helix_cytokine-like_core"/>
</dbReference>
<accession>A0AAD7R981</accession>
<evidence type="ECO:0000256" key="3">
    <source>
        <dbReference type="ARBA" id="ARBA00015421"/>
    </source>
</evidence>
<dbReference type="EMBL" id="JAINUG010000409">
    <property type="protein sequence ID" value="KAJ8372261.1"/>
    <property type="molecule type" value="Genomic_DNA"/>
</dbReference>
<evidence type="ECO:0000256" key="9">
    <source>
        <dbReference type="SAM" id="Phobius"/>
    </source>
</evidence>
<keyword evidence="9" id="KW-1133">Transmembrane helix</keyword>
<keyword evidence="9" id="KW-0812">Transmembrane</keyword>
<evidence type="ECO:0000313" key="10">
    <source>
        <dbReference type="EMBL" id="KAJ8372261.1"/>
    </source>
</evidence>
<keyword evidence="7" id="KW-0265">Erythrocyte maturation</keyword>
<evidence type="ECO:0000256" key="6">
    <source>
        <dbReference type="ARBA" id="ARBA00022729"/>
    </source>
</evidence>
<dbReference type="GO" id="GO:0005125">
    <property type="term" value="F:cytokine activity"/>
    <property type="evidence" value="ECO:0007669"/>
    <property type="project" value="TreeGrafter"/>
</dbReference>
<dbReference type="InterPro" id="IPR003013">
    <property type="entry name" value="Erythroptn"/>
</dbReference>
<evidence type="ECO:0000256" key="4">
    <source>
        <dbReference type="ARBA" id="ARBA00022525"/>
    </source>
</evidence>
<comment type="subcellular location">
    <subcellularLocation>
        <location evidence="1">Secreted</location>
    </subcellularLocation>
</comment>
<evidence type="ECO:0000313" key="11">
    <source>
        <dbReference type="Proteomes" id="UP001221898"/>
    </source>
</evidence>
<evidence type="ECO:0000256" key="7">
    <source>
        <dbReference type="ARBA" id="ARBA00023057"/>
    </source>
</evidence>
<comment type="similarity">
    <text evidence="2">Belongs to the EPO/TPO family.</text>
</comment>